<keyword evidence="1" id="KW-1133">Transmembrane helix</keyword>
<feature type="transmembrane region" description="Helical" evidence="1">
    <location>
        <begin position="12"/>
        <end position="43"/>
    </location>
</feature>
<dbReference type="EMBL" id="JBJIAA010000001">
    <property type="protein sequence ID" value="MFL0248891.1"/>
    <property type="molecule type" value="Genomic_DNA"/>
</dbReference>
<protein>
    <submittedName>
        <fullName evidence="2">Uncharacterized protein</fullName>
    </submittedName>
</protein>
<accession>A0ABW8T9S3</accession>
<sequence>MSFSNKRILGTIGGLVIAFLAISLFIKILPVLLVAGVTIWGVFKITKWFENKSSRKMQTNKKDKISEEFSSIDEEFAYNKDNVVDVDYTEIRK</sequence>
<gene>
    <name evidence="2" type="ORF">ACJDT4_00530</name>
</gene>
<name>A0ABW8T9S3_9CLOT</name>
<comment type="caution">
    <text evidence="2">The sequence shown here is derived from an EMBL/GenBank/DDBJ whole genome shotgun (WGS) entry which is preliminary data.</text>
</comment>
<keyword evidence="1" id="KW-0472">Membrane</keyword>
<reference evidence="2 3" key="1">
    <citation type="submission" date="2024-11" db="EMBL/GenBank/DDBJ databases">
        <authorList>
            <person name="Heng Y.C."/>
            <person name="Lim A.C.H."/>
            <person name="Lee J.K.Y."/>
            <person name="Kittelmann S."/>
        </authorList>
    </citation>
    <scope>NUCLEOTIDE SEQUENCE [LARGE SCALE GENOMIC DNA]</scope>
    <source>
        <strain evidence="2 3">WILCCON 0114</strain>
    </source>
</reference>
<keyword evidence="1" id="KW-0812">Transmembrane</keyword>
<evidence type="ECO:0000256" key="1">
    <source>
        <dbReference type="SAM" id="Phobius"/>
    </source>
</evidence>
<keyword evidence="3" id="KW-1185">Reference proteome</keyword>
<evidence type="ECO:0000313" key="3">
    <source>
        <dbReference type="Proteomes" id="UP001623592"/>
    </source>
</evidence>
<organism evidence="2 3">
    <name type="scientific">Clostridium neuense</name>
    <dbReference type="NCBI Taxonomy" id="1728934"/>
    <lineage>
        <taxon>Bacteria</taxon>
        <taxon>Bacillati</taxon>
        <taxon>Bacillota</taxon>
        <taxon>Clostridia</taxon>
        <taxon>Eubacteriales</taxon>
        <taxon>Clostridiaceae</taxon>
        <taxon>Clostridium</taxon>
    </lineage>
</organism>
<dbReference type="Proteomes" id="UP001623592">
    <property type="component" value="Unassembled WGS sequence"/>
</dbReference>
<proteinExistence type="predicted"/>
<evidence type="ECO:0000313" key="2">
    <source>
        <dbReference type="EMBL" id="MFL0248891.1"/>
    </source>
</evidence>
<dbReference type="RefSeq" id="WP_406785570.1">
    <property type="nucleotide sequence ID" value="NZ_JBJIAA010000001.1"/>
</dbReference>